<reference evidence="1 2" key="2">
    <citation type="submission" date="2018-11" db="EMBL/GenBank/DDBJ databases">
        <authorList>
            <consortium name="Pathogen Informatics"/>
        </authorList>
    </citation>
    <scope>NUCLEOTIDE SEQUENCE [LARGE SCALE GENOMIC DNA]</scope>
</reference>
<sequence length="76" mass="7959">MNIGVFYSAASRDILRIAESAPGITSGAVHVRCSVTSAGTGTTGPVVQAYTSTNMRSTVALVNAKFQLDGRIIERD</sequence>
<evidence type="ECO:0000313" key="3">
    <source>
        <dbReference type="WBParaSite" id="TCNE_0000836001-mRNA-1"/>
    </source>
</evidence>
<dbReference type="WBParaSite" id="TCNE_0000836001-mRNA-1">
    <property type="protein sequence ID" value="TCNE_0000836001-mRNA-1"/>
    <property type="gene ID" value="TCNE_0000836001"/>
</dbReference>
<accession>A0A183UIP0</accession>
<dbReference type="EMBL" id="UYWY01019886">
    <property type="protein sequence ID" value="VDM39681.1"/>
    <property type="molecule type" value="Genomic_DNA"/>
</dbReference>
<dbReference type="AlphaFoldDB" id="A0A183UIP0"/>
<name>A0A183UIP0_TOXCA</name>
<proteinExistence type="predicted"/>
<protein>
    <submittedName>
        <fullName evidence="3">Lipoprotein</fullName>
    </submittedName>
</protein>
<reference evidence="3" key="1">
    <citation type="submission" date="2016-06" db="UniProtKB">
        <authorList>
            <consortium name="WormBaseParasite"/>
        </authorList>
    </citation>
    <scope>IDENTIFICATION</scope>
</reference>
<dbReference type="Proteomes" id="UP000050794">
    <property type="component" value="Unassembled WGS sequence"/>
</dbReference>
<evidence type="ECO:0000313" key="1">
    <source>
        <dbReference type="EMBL" id="VDM39681.1"/>
    </source>
</evidence>
<keyword evidence="2" id="KW-1185">Reference proteome</keyword>
<organism evidence="2 3">
    <name type="scientific">Toxocara canis</name>
    <name type="common">Canine roundworm</name>
    <dbReference type="NCBI Taxonomy" id="6265"/>
    <lineage>
        <taxon>Eukaryota</taxon>
        <taxon>Metazoa</taxon>
        <taxon>Ecdysozoa</taxon>
        <taxon>Nematoda</taxon>
        <taxon>Chromadorea</taxon>
        <taxon>Rhabditida</taxon>
        <taxon>Spirurina</taxon>
        <taxon>Ascaridomorpha</taxon>
        <taxon>Ascaridoidea</taxon>
        <taxon>Toxocaridae</taxon>
        <taxon>Toxocara</taxon>
    </lineage>
</organism>
<evidence type="ECO:0000313" key="2">
    <source>
        <dbReference type="Proteomes" id="UP000050794"/>
    </source>
</evidence>
<gene>
    <name evidence="1" type="ORF">TCNE_LOCUS8360</name>
</gene>